<evidence type="ECO:0000259" key="7">
    <source>
        <dbReference type="PROSITE" id="PS51144"/>
    </source>
</evidence>
<comment type="similarity">
    <text evidence="6">Belongs to the alpha-carbonic anhydrase family.</text>
</comment>
<dbReference type="GO" id="GO:0016836">
    <property type="term" value="F:hydro-lyase activity"/>
    <property type="evidence" value="ECO:0000318"/>
    <property type="project" value="GO_Central"/>
</dbReference>
<evidence type="ECO:0000256" key="5">
    <source>
        <dbReference type="ARBA" id="ARBA00023239"/>
    </source>
</evidence>
<gene>
    <name evidence="8" type="ORF">MARPO_0012s0067</name>
</gene>
<reference evidence="9" key="1">
    <citation type="journal article" date="2017" name="Cell">
        <title>Insights into land plant evolution garnered from the Marchantia polymorpha genome.</title>
        <authorList>
            <person name="Bowman J.L."/>
            <person name="Kohchi T."/>
            <person name="Yamato K.T."/>
            <person name="Jenkins J."/>
            <person name="Shu S."/>
            <person name="Ishizaki K."/>
            <person name="Yamaoka S."/>
            <person name="Nishihama R."/>
            <person name="Nakamura Y."/>
            <person name="Berger F."/>
            <person name="Adam C."/>
            <person name="Aki S.S."/>
            <person name="Althoff F."/>
            <person name="Araki T."/>
            <person name="Arteaga-Vazquez M.A."/>
            <person name="Balasubrmanian S."/>
            <person name="Barry K."/>
            <person name="Bauer D."/>
            <person name="Boehm C.R."/>
            <person name="Briginshaw L."/>
            <person name="Caballero-Perez J."/>
            <person name="Catarino B."/>
            <person name="Chen F."/>
            <person name="Chiyoda S."/>
            <person name="Chovatia M."/>
            <person name="Davies K.M."/>
            <person name="Delmans M."/>
            <person name="Demura T."/>
            <person name="Dierschke T."/>
            <person name="Dolan L."/>
            <person name="Dorantes-Acosta A.E."/>
            <person name="Eklund D.M."/>
            <person name="Florent S.N."/>
            <person name="Flores-Sandoval E."/>
            <person name="Fujiyama A."/>
            <person name="Fukuzawa H."/>
            <person name="Galik B."/>
            <person name="Grimanelli D."/>
            <person name="Grimwood J."/>
            <person name="Grossniklaus U."/>
            <person name="Hamada T."/>
            <person name="Haseloff J."/>
            <person name="Hetherington A.J."/>
            <person name="Higo A."/>
            <person name="Hirakawa Y."/>
            <person name="Hundley H.N."/>
            <person name="Ikeda Y."/>
            <person name="Inoue K."/>
            <person name="Inoue S.I."/>
            <person name="Ishida S."/>
            <person name="Jia Q."/>
            <person name="Kakita M."/>
            <person name="Kanazawa T."/>
            <person name="Kawai Y."/>
            <person name="Kawashima T."/>
            <person name="Kennedy M."/>
            <person name="Kinose K."/>
            <person name="Kinoshita T."/>
            <person name="Kohara Y."/>
            <person name="Koide E."/>
            <person name="Komatsu K."/>
            <person name="Kopischke S."/>
            <person name="Kubo M."/>
            <person name="Kyozuka J."/>
            <person name="Lagercrantz U."/>
            <person name="Lin S.S."/>
            <person name="Lindquist E."/>
            <person name="Lipzen A.M."/>
            <person name="Lu C.W."/>
            <person name="De Luna E."/>
            <person name="Martienssen R.A."/>
            <person name="Minamino N."/>
            <person name="Mizutani M."/>
            <person name="Mizutani M."/>
            <person name="Mochizuki N."/>
            <person name="Monte I."/>
            <person name="Mosher R."/>
            <person name="Nagasaki H."/>
            <person name="Nakagami H."/>
            <person name="Naramoto S."/>
            <person name="Nishitani K."/>
            <person name="Ohtani M."/>
            <person name="Okamoto T."/>
            <person name="Okumura M."/>
            <person name="Phillips J."/>
            <person name="Pollak B."/>
            <person name="Reinders A."/>
            <person name="Rovekamp M."/>
            <person name="Sano R."/>
            <person name="Sawa S."/>
            <person name="Schmid M.W."/>
            <person name="Shirakawa M."/>
            <person name="Solano R."/>
            <person name="Spunde A."/>
            <person name="Suetsugu N."/>
            <person name="Sugano S."/>
            <person name="Sugiyama A."/>
            <person name="Sun R."/>
            <person name="Suzuki Y."/>
            <person name="Takenaka M."/>
            <person name="Takezawa D."/>
            <person name="Tomogane H."/>
            <person name="Tsuzuki M."/>
            <person name="Ueda T."/>
            <person name="Umeda M."/>
            <person name="Ward J.M."/>
            <person name="Watanabe Y."/>
            <person name="Yazaki K."/>
            <person name="Yokoyama R."/>
            <person name="Yoshitake Y."/>
            <person name="Yotsui I."/>
            <person name="Zachgo S."/>
            <person name="Schmutz J."/>
        </authorList>
    </citation>
    <scope>NUCLEOTIDE SEQUENCE [LARGE SCALE GENOMIC DNA]</scope>
    <source>
        <strain evidence="9">Tak-1</strain>
    </source>
</reference>
<dbReference type="EC" id="4.2.1.1" evidence="2 6"/>
<dbReference type="InterPro" id="IPR036398">
    <property type="entry name" value="CA_dom_sf"/>
</dbReference>
<evidence type="ECO:0000256" key="4">
    <source>
        <dbReference type="ARBA" id="ARBA00022833"/>
    </source>
</evidence>
<keyword evidence="3 6" id="KW-0479">Metal-binding</keyword>
<dbReference type="GO" id="GO:0008270">
    <property type="term" value="F:zinc ion binding"/>
    <property type="evidence" value="ECO:0007669"/>
    <property type="project" value="UniProtKB-UniRule"/>
</dbReference>
<dbReference type="Gene3D" id="3.10.200.10">
    <property type="entry name" value="Alpha carbonic anhydrase"/>
    <property type="match status" value="2"/>
</dbReference>
<evidence type="ECO:0000256" key="2">
    <source>
        <dbReference type="ARBA" id="ARBA00012925"/>
    </source>
</evidence>
<dbReference type="PANTHER" id="PTHR18952">
    <property type="entry name" value="CARBONIC ANHYDRASE"/>
    <property type="match status" value="1"/>
</dbReference>
<dbReference type="PANTHER" id="PTHR18952:SF208">
    <property type="entry name" value="CARBONIC ANHYDRASE XA-RELATED"/>
    <property type="match status" value="1"/>
</dbReference>
<dbReference type="InterPro" id="IPR041891">
    <property type="entry name" value="Alpha_CA_prokaryot-like"/>
</dbReference>
<dbReference type="InterPro" id="IPR001148">
    <property type="entry name" value="CA_dom"/>
</dbReference>
<dbReference type="InterPro" id="IPR018338">
    <property type="entry name" value="Carbonic_anhydrase_a-class_CS"/>
</dbReference>
<dbReference type="PROSITE" id="PS00162">
    <property type="entry name" value="ALPHA_CA_1"/>
    <property type="match status" value="2"/>
</dbReference>
<feature type="domain" description="Alpha-carbonic anhydrase" evidence="7">
    <location>
        <begin position="81"/>
        <end position="445"/>
    </location>
</feature>
<dbReference type="CDD" id="cd03124">
    <property type="entry name" value="alpha_CA_prokaryotic_like"/>
    <property type="match status" value="2"/>
</dbReference>
<dbReference type="OrthoDB" id="429145at2759"/>
<keyword evidence="5 6" id="KW-0456">Lyase</keyword>
<organism evidence="8 9">
    <name type="scientific">Marchantia polymorpha</name>
    <name type="common">Common liverwort</name>
    <name type="synonym">Marchantia aquatica</name>
    <dbReference type="NCBI Taxonomy" id="3197"/>
    <lineage>
        <taxon>Eukaryota</taxon>
        <taxon>Viridiplantae</taxon>
        <taxon>Streptophyta</taxon>
        <taxon>Embryophyta</taxon>
        <taxon>Marchantiophyta</taxon>
        <taxon>Marchantiopsida</taxon>
        <taxon>Marchantiidae</taxon>
        <taxon>Marchantiales</taxon>
        <taxon>Marchantiaceae</taxon>
        <taxon>Marchantia</taxon>
    </lineage>
</organism>
<evidence type="ECO:0000256" key="3">
    <source>
        <dbReference type="ARBA" id="ARBA00022723"/>
    </source>
</evidence>
<dbReference type="EMBL" id="KZ772684">
    <property type="protein sequence ID" value="PTQ46110.1"/>
    <property type="molecule type" value="Genomic_DNA"/>
</dbReference>
<comment type="catalytic activity">
    <reaction evidence="6">
        <text>hydrogencarbonate + H(+) = CO2 + H2O</text>
        <dbReference type="Rhea" id="RHEA:10748"/>
        <dbReference type="ChEBI" id="CHEBI:15377"/>
        <dbReference type="ChEBI" id="CHEBI:15378"/>
        <dbReference type="ChEBI" id="CHEBI:16526"/>
        <dbReference type="ChEBI" id="CHEBI:17544"/>
        <dbReference type="EC" id="4.2.1.1"/>
    </reaction>
</comment>
<evidence type="ECO:0000256" key="6">
    <source>
        <dbReference type="RuleBase" id="RU367011"/>
    </source>
</evidence>
<name>A0A2R6XJ12_MARPO</name>
<protein>
    <recommendedName>
        <fullName evidence="2 6">Carbonic anhydrase</fullName>
        <ecNumber evidence="2 6">4.2.1.1</ecNumber>
    </recommendedName>
</protein>
<proteinExistence type="inferred from homology"/>
<keyword evidence="9" id="KW-1185">Reference proteome</keyword>
<dbReference type="Pfam" id="PF00194">
    <property type="entry name" value="Carb_anhydrase"/>
    <property type="match status" value="2"/>
</dbReference>
<keyword evidence="4 6" id="KW-0862">Zinc</keyword>
<dbReference type="GO" id="GO:0004089">
    <property type="term" value="F:carbonate dehydratase activity"/>
    <property type="evidence" value="ECO:0007669"/>
    <property type="project" value="UniProtKB-UniRule"/>
</dbReference>
<comment type="cofactor">
    <cofactor evidence="1 6">
        <name>Zn(2+)</name>
        <dbReference type="ChEBI" id="CHEBI:29105"/>
    </cofactor>
</comment>
<evidence type="ECO:0000313" key="8">
    <source>
        <dbReference type="EMBL" id="PTQ46110.1"/>
    </source>
</evidence>
<dbReference type="InterPro" id="IPR023561">
    <property type="entry name" value="Carbonic_anhydrase_a-class"/>
</dbReference>
<comment type="function">
    <text evidence="6">Reversible hydration of carbon dioxide.</text>
</comment>
<dbReference type="Proteomes" id="UP000244005">
    <property type="component" value="Unassembled WGS sequence"/>
</dbReference>
<dbReference type="SUPFAM" id="SSF51069">
    <property type="entry name" value="Carbonic anhydrase"/>
    <property type="match status" value="2"/>
</dbReference>
<dbReference type="PROSITE" id="PS51144">
    <property type="entry name" value="ALPHA_CA_2"/>
    <property type="match status" value="1"/>
</dbReference>
<evidence type="ECO:0000313" key="9">
    <source>
        <dbReference type="Proteomes" id="UP000244005"/>
    </source>
</evidence>
<sequence length="445" mass="48821">MSFVEEDASSIIRPWTLSQLNIRPNVVIGGCGIQARFGPQGALYANPWYDARRPKMSISRCALLCLSALLALSSTASAAENGFEYGSGLRGPAEWGGFCANGTKQSPINVVMADTVLDKSLGDRLDTEYGKCTYAVIINDKSAHHLDVEGDGSFGNLTLNGVKYELVKFHFHSPSEHTIDGVSFDLEVHLFHKSADGKFAVIAIFFNESHDDDAESPFLKQVFSWLPNITQPDTNVTTMAPITLESLPLQGSYAQYSGSLTTPPCTEGVSWVVMLNEVEGDGSFGNLTLNGVKYELVKFHFHSPSEHTIDGVSFDLEVHLFHKSADGKFAVIAIFFNESHDDDAESPFLKQVFSWLPNITQPDTNVTTMAPITLESLPLQGSYAQYSGSLTTPPCTEGVSWVVMLNETQKMSCPQFGAYQKVFPEANNRPVQNTRCRSVTRFDQA</sequence>
<dbReference type="AlphaFoldDB" id="A0A2R6XJ12"/>
<accession>A0A2R6XJ12</accession>
<evidence type="ECO:0000256" key="1">
    <source>
        <dbReference type="ARBA" id="ARBA00001947"/>
    </source>
</evidence>
<dbReference type="SMART" id="SM01057">
    <property type="entry name" value="Carb_anhydrase"/>
    <property type="match status" value="2"/>
</dbReference>